<reference evidence="2" key="1">
    <citation type="submission" date="2020-06" db="EMBL/GenBank/DDBJ databases">
        <authorList>
            <person name="Li T."/>
            <person name="Hu X."/>
            <person name="Zhang T."/>
            <person name="Song X."/>
            <person name="Zhang H."/>
            <person name="Dai N."/>
            <person name="Sheng W."/>
            <person name="Hou X."/>
            <person name="Wei L."/>
        </authorList>
    </citation>
    <scope>NUCLEOTIDE SEQUENCE</scope>
    <source>
        <strain evidence="2">KEN1</strain>
        <tissue evidence="2">Leaf</tissue>
    </source>
</reference>
<protein>
    <submittedName>
        <fullName evidence="2">Uncharacterized protein</fullName>
    </submittedName>
</protein>
<evidence type="ECO:0000313" key="2">
    <source>
        <dbReference type="EMBL" id="KAL0394899.1"/>
    </source>
</evidence>
<dbReference type="AlphaFoldDB" id="A0AAW2SR14"/>
<sequence length="57" mass="6069">MLGIFGDARNESTEAGVRGRGKEEDVVRGGEGKAMAIWRRSSAIAVSVEAMQAFIAE</sequence>
<organism evidence="2">
    <name type="scientific">Sesamum latifolium</name>
    <dbReference type="NCBI Taxonomy" id="2727402"/>
    <lineage>
        <taxon>Eukaryota</taxon>
        <taxon>Viridiplantae</taxon>
        <taxon>Streptophyta</taxon>
        <taxon>Embryophyta</taxon>
        <taxon>Tracheophyta</taxon>
        <taxon>Spermatophyta</taxon>
        <taxon>Magnoliopsida</taxon>
        <taxon>eudicotyledons</taxon>
        <taxon>Gunneridae</taxon>
        <taxon>Pentapetalae</taxon>
        <taxon>asterids</taxon>
        <taxon>lamiids</taxon>
        <taxon>Lamiales</taxon>
        <taxon>Pedaliaceae</taxon>
        <taxon>Sesamum</taxon>
    </lineage>
</organism>
<feature type="region of interest" description="Disordered" evidence="1">
    <location>
        <begin position="1"/>
        <end position="25"/>
    </location>
</feature>
<comment type="caution">
    <text evidence="2">The sequence shown here is derived from an EMBL/GenBank/DDBJ whole genome shotgun (WGS) entry which is preliminary data.</text>
</comment>
<accession>A0AAW2SR14</accession>
<reference evidence="2" key="2">
    <citation type="journal article" date="2024" name="Plant">
        <title>Genomic evolution and insights into agronomic trait innovations of Sesamum species.</title>
        <authorList>
            <person name="Miao H."/>
            <person name="Wang L."/>
            <person name="Qu L."/>
            <person name="Liu H."/>
            <person name="Sun Y."/>
            <person name="Le M."/>
            <person name="Wang Q."/>
            <person name="Wei S."/>
            <person name="Zheng Y."/>
            <person name="Lin W."/>
            <person name="Duan Y."/>
            <person name="Cao H."/>
            <person name="Xiong S."/>
            <person name="Wang X."/>
            <person name="Wei L."/>
            <person name="Li C."/>
            <person name="Ma Q."/>
            <person name="Ju M."/>
            <person name="Zhao R."/>
            <person name="Li G."/>
            <person name="Mu C."/>
            <person name="Tian Q."/>
            <person name="Mei H."/>
            <person name="Zhang T."/>
            <person name="Gao T."/>
            <person name="Zhang H."/>
        </authorList>
    </citation>
    <scope>NUCLEOTIDE SEQUENCE</scope>
    <source>
        <strain evidence="2">KEN1</strain>
    </source>
</reference>
<evidence type="ECO:0000256" key="1">
    <source>
        <dbReference type="SAM" id="MobiDB-lite"/>
    </source>
</evidence>
<proteinExistence type="predicted"/>
<dbReference type="EMBL" id="JACGWN010000016">
    <property type="protein sequence ID" value="KAL0394899.1"/>
    <property type="molecule type" value="Genomic_DNA"/>
</dbReference>
<gene>
    <name evidence="2" type="ORF">Slati_4456100</name>
</gene>
<name>A0AAW2SR14_9LAMI</name>